<dbReference type="RefSeq" id="WP_285274481.1">
    <property type="nucleotide sequence ID" value="NZ_JASNVW010000009.1"/>
</dbReference>
<dbReference type="InterPro" id="IPR036603">
    <property type="entry name" value="RBP11-like"/>
</dbReference>
<comment type="catalytic activity">
    <reaction evidence="3">
        <text>RNA(n) + a ribonucleoside 5'-triphosphate = RNA(n+1) + diphosphate</text>
        <dbReference type="Rhea" id="RHEA:21248"/>
        <dbReference type="Rhea" id="RHEA-COMP:14527"/>
        <dbReference type="Rhea" id="RHEA-COMP:17342"/>
        <dbReference type="ChEBI" id="CHEBI:33019"/>
        <dbReference type="ChEBI" id="CHEBI:61557"/>
        <dbReference type="ChEBI" id="CHEBI:140395"/>
        <dbReference type="EC" id="2.7.7.6"/>
    </reaction>
</comment>
<sequence length="102" mass="11870">MSIRLELKKLTERELRIVIYDEDKHSLPNLIAKLAIKKPGVVYAAYILEHPITSYPEIVILTDGSRNPLDVFEEVVNEAQKLVEEFSQKFEEALRNAFKERK</sequence>
<name>A0ABD4Z9W1_9CREN</name>
<keyword evidence="3" id="KW-0963">Cytoplasm</keyword>
<dbReference type="EC" id="2.7.7.6" evidence="3"/>
<evidence type="ECO:0000256" key="4">
    <source>
        <dbReference type="SAM" id="Coils"/>
    </source>
</evidence>
<keyword evidence="1 3" id="KW-0240">DNA-directed RNA polymerase</keyword>
<keyword evidence="3" id="KW-0808">Transferase</keyword>
<feature type="coiled-coil region" evidence="4">
    <location>
        <begin position="69"/>
        <end position="96"/>
    </location>
</feature>
<dbReference type="GO" id="GO:0006351">
    <property type="term" value="P:DNA-templated transcription"/>
    <property type="evidence" value="ECO:0007669"/>
    <property type="project" value="UniProtKB-UniRule"/>
</dbReference>
<comment type="similarity">
    <text evidence="3">Belongs to the archaeal Rpo11/eukaryotic RPB11/RPC19 RNA polymerase subunit family.</text>
</comment>
<dbReference type="InterPro" id="IPR022905">
    <property type="entry name" value="Rpo11-like"/>
</dbReference>
<evidence type="ECO:0000313" key="7">
    <source>
        <dbReference type="Proteomes" id="UP001529235"/>
    </source>
</evidence>
<dbReference type="CDD" id="cd06927">
    <property type="entry name" value="RNAP_L"/>
    <property type="match status" value="1"/>
</dbReference>
<dbReference type="GO" id="GO:0000428">
    <property type="term" value="C:DNA-directed RNA polymerase complex"/>
    <property type="evidence" value="ECO:0007669"/>
    <property type="project" value="UniProtKB-KW"/>
</dbReference>
<dbReference type="GO" id="GO:0003899">
    <property type="term" value="F:DNA-directed RNA polymerase activity"/>
    <property type="evidence" value="ECO:0007669"/>
    <property type="project" value="UniProtKB-UniRule"/>
</dbReference>
<feature type="domain" description="DNA-directed RNA polymerase RBP11-like dimerisation" evidence="5">
    <location>
        <begin position="15"/>
        <end position="88"/>
    </location>
</feature>
<comment type="function">
    <text evidence="3">DNA-dependent RNA polymerase (RNAP) catalyzes the transcription of DNA into RNA using the four ribonucleoside triphosphates as substrates.</text>
</comment>
<dbReference type="GO" id="GO:0005737">
    <property type="term" value="C:cytoplasm"/>
    <property type="evidence" value="ECO:0007669"/>
    <property type="project" value="UniProtKB-SubCell"/>
</dbReference>
<keyword evidence="4" id="KW-0175">Coiled coil</keyword>
<dbReference type="Pfam" id="PF13656">
    <property type="entry name" value="RNA_pol_L_2"/>
    <property type="match status" value="1"/>
</dbReference>
<comment type="caution">
    <text evidence="6">The sequence shown here is derived from an EMBL/GenBank/DDBJ whole genome shotgun (WGS) entry which is preliminary data.</text>
</comment>
<gene>
    <name evidence="3" type="primary">rpo11</name>
    <name evidence="3" type="synonym">rpoL</name>
    <name evidence="6" type="ORF">QPL79_08970</name>
</gene>
<accession>A0ABD4Z9W1</accession>
<comment type="subunit">
    <text evidence="3">Part of the RNA polymerase complex.</text>
</comment>
<protein>
    <recommendedName>
        <fullName evidence="3">DNA-directed RNA polymerase subunit Rpo11</fullName>
        <ecNumber evidence="3">2.7.7.6</ecNumber>
    </recommendedName>
    <alternativeName>
        <fullName evidence="3">DNA-directed RNA polymerase subunit L</fullName>
    </alternativeName>
</protein>
<evidence type="ECO:0000256" key="1">
    <source>
        <dbReference type="ARBA" id="ARBA00022478"/>
    </source>
</evidence>
<comment type="subcellular location">
    <subcellularLocation>
        <location evidence="3">Cytoplasm</location>
    </subcellularLocation>
</comment>
<dbReference type="HAMAP" id="MF_00261">
    <property type="entry name" value="RNApol_arch_Rpo11"/>
    <property type="match status" value="1"/>
</dbReference>
<evidence type="ECO:0000256" key="2">
    <source>
        <dbReference type="ARBA" id="ARBA00023163"/>
    </source>
</evidence>
<proteinExistence type="inferred from homology"/>
<dbReference type="SUPFAM" id="SSF55257">
    <property type="entry name" value="RBP11-like subunits of RNA polymerase"/>
    <property type="match status" value="1"/>
</dbReference>
<evidence type="ECO:0000313" key="6">
    <source>
        <dbReference type="EMBL" id="MDK6029494.1"/>
    </source>
</evidence>
<dbReference type="Proteomes" id="UP001529235">
    <property type="component" value="Unassembled WGS sequence"/>
</dbReference>
<keyword evidence="3" id="KW-0548">Nucleotidyltransferase</keyword>
<keyword evidence="7" id="KW-1185">Reference proteome</keyword>
<keyword evidence="2 3" id="KW-0804">Transcription</keyword>
<dbReference type="Gene3D" id="3.30.1360.10">
    <property type="entry name" value="RNA polymerase, RBP11-like subunit"/>
    <property type="match status" value="1"/>
</dbReference>
<dbReference type="AlphaFoldDB" id="A0ABD4Z9W1"/>
<evidence type="ECO:0000259" key="5">
    <source>
        <dbReference type="Pfam" id="PF13656"/>
    </source>
</evidence>
<reference evidence="6 7" key="1">
    <citation type="submission" date="2023-05" db="EMBL/GenBank/DDBJ databases">
        <title>A new hyperthermophilic archaea 'Ignisphaera cupida' sp. nov. and description of the family 'Ignisphaeraceae' fam. nov.</title>
        <authorList>
            <person name="Podosokorskaya O.A."/>
            <person name="Elcheninov A.G."/>
            <person name="Klukina A."/>
            <person name="Merkel A.Y."/>
        </authorList>
    </citation>
    <scope>NUCLEOTIDE SEQUENCE [LARGE SCALE GENOMIC DNA]</scope>
    <source>
        <strain evidence="6 7">4213-co</strain>
    </source>
</reference>
<dbReference type="EMBL" id="JASNVW010000009">
    <property type="protein sequence ID" value="MDK6029494.1"/>
    <property type="molecule type" value="Genomic_DNA"/>
</dbReference>
<evidence type="ECO:0000256" key="3">
    <source>
        <dbReference type="HAMAP-Rule" id="MF_00261"/>
    </source>
</evidence>
<dbReference type="InterPro" id="IPR009025">
    <property type="entry name" value="RBP11-like_dimer"/>
</dbReference>
<organism evidence="6 7">
    <name type="scientific">Ignisphaera cupida</name>
    <dbReference type="NCBI Taxonomy" id="3050454"/>
    <lineage>
        <taxon>Archaea</taxon>
        <taxon>Thermoproteota</taxon>
        <taxon>Thermoprotei</taxon>
        <taxon>Desulfurococcales</taxon>
        <taxon>Desulfurococcaceae</taxon>
        <taxon>Ignisphaera</taxon>
    </lineage>
</organism>